<dbReference type="InterPro" id="IPR023198">
    <property type="entry name" value="PGP-like_dom2"/>
</dbReference>
<evidence type="ECO:0000313" key="2">
    <source>
        <dbReference type="Proteomes" id="UP000179099"/>
    </source>
</evidence>
<dbReference type="InterPro" id="IPR006439">
    <property type="entry name" value="HAD-SF_hydro_IA"/>
</dbReference>
<organism evidence="1 2">
    <name type="scientific">Candidatus Portnoybacteria bacterium RBG_19FT_COMBO_36_7</name>
    <dbReference type="NCBI Taxonomy" id="1801992"/>
    <lineage>
        <taxon>Bacteria</taxon>
        <taxon>Candidatus Portnoyibacteriota</taxon>
    </lineage>
</organism>
<sequence>MPNKINKIKAIIFDWGGVCCQEGEPFASLHLQKKLSMNPEEIIEKVKDIYIDYYIGKYNRETFWRAIMKYFHLKETPEINPVALSDAYLNSYSVYQDVLDLALRLQKNYKVGLLSNLTPEMRDHIRSAHQTEKYFKTEVYSCDKDVKVIKPEVKPFKVILKKMKLPAKNCLFIDNSEKNTRAAAQLGFETILFKNRPQLFKKIKKII</sequence>
<name>A0A1G2F837_9BACT</name>
<dbReference type="NCBIfam" id="TIGR01509">
    <property type="entry name" value="HAD-SF-IA-v3"/>
    <property type="match status" value="1"/>
</dbReference>
<dbReference type="InterPro" id="IPR023214">
    <property type="entry name" value="HAD_sf"/>
</dbReference>
<dbReference type="SUPFAM" id="SSF56784">
    <property type="entry name" value="HAD-like"/>
    <property type="match status" value="1"/>
</dbReference>
<dbReference type="Pfam" id="PF00702">
    <property type="entry name" value="Hydrolase"/>
    <property type="match status" value="1"/>
</dbReference>
<dbReference type="SFLD" id="SFLDG01129">
    <property type="entry name" value="C1.5:_HAD__Beta-PGM__Phosphata"/>
    <property type="match status" value="1"/>
</dbReference>
<dbReference type="Proteomes" id="UP000179099">
    <property type="component" value="Unassembled WGS sequence"/>
</dbReference>
<dbReference type="STRING" id="1801992.A2Y98_01070"/>
<dbReference type="Gene3D" id="1.10.150.240">
    <property type="entry name" value="Putative phosphatase, domain 2"/>
    <property type="match status" value="1"/>
</dbReference>
<dbReference type="Gene3D" id="3.40.50.1000">
    <property type="entry name" value="HAD superfamily/HAD-like"/>
    <property type="match status" value="1"/>
</dbReference>
<dbReference type="InterPro" id="IPR036412">
    <property type="entry name" value="HAD-like_sf"/>
</dbReference>
<dbReference type="EMBL" id="MHMW01000017">
    <property type="protein sequence ID" value="OGZ34224.1"/>
    <property type="molecule type" value="Genomic_DNA"/>
</dbReference>
<accession>A0A1G2F837</accession>
<dbReference type="PANTHER" id="PTHR43611:SF3">
    <property type="entry name" value="FLAVIN MONONUCLEOTIDE HYDROLASE 1, CHLOROPLATIC"/>
    <property type="match status" value="1"/>
</dbReference>
<gene>
    <name evidence="1" type="ORF">A2Y98_01070</name>
</gene>
<dbReference type="PANTHER" id="PTHR43611">
    <property type="entry name" value="ALPHA-D-GLUCOSE 1-PHOSPHATE PHOSPHATASE"/>
    <property type="match status" value="1"/>
</dbReference>
<dbReference type="CDD" id="cd02603">
    <property type="entry name" value="HAD_sEH-N_like"/>
    <property type="match status" value="1"/>
</dbReference>
<evidence type="ECO:0000313" key="1">
    <source>
        <dbReference type="EMBL" id="OGZ34224.1"/>
    </source>
</evidence>
<evidence type="ECO:0008006" key="3">
    <source>
        <dbReference type="Google" id="ProtNLM"/>
    </source>
</evidence>
<protein>
    <recommendedName>
        <fullName evidence="3">HAD family hydrolase</fullName>
    </recommendedName>
</protein>
<proteinExistence type="predicted"/>
<dbReference type="SFLD" id="SFLDS00003">
    <property type="entry name" value="Haloacid_Dehalogenase"/>
    <property type="match status" value="1"/>
</dbReference>
<dbReference type="AlphaFoldDB" id="A0A1G2F837"/>
<reference evidence="1 2" key="1">
    <citation type="journal article" date="2016" name="Nat. Commun.">
        <title>Thousands of microbial genomes shed light on interconnected biogeochemical processes in an aquifer system.</title>
        <authorList>
            <person name="Anantharaman K."/>
            <person name="Brown C.T."/>
            <person name="Hug L.A."/>
            <person name="Sharon I."/>
            <person name="Castelle C.J."/>
            <person name="Probst A.J."/>
            <person name="Thomas B.C."/>
            <person name="Singh A."/>
            <person name="Wilkins M.J."/>
            <person name="Karaoz U."/>
            <person name="Brodie E.L."/>
            <person name="Williams K.H."/>
            <person name="Hubbard S.S."/>
            <person name="Banfield J.F."/>
        </authorList>
    </citation>
    <scope>NUCLEOTIDE SEQUENCE [LARGE SCALE GENOMIC DNA]</scope>
</reference>
<comment type="caution">
    <text evidence="1">The sequence shown here is derived from an EMBL/GenBank/DDBJ whole genome shotgun (WGS) entry which is preliminary data.</text>
</comment>